<proteinExistence type="predicted"/>
<evidence type="ECO:0000313" key="1">
    <source>
        <dbReference type="EMBL" id="JAH60285.1"/>
    </source>
</evidence>
<reference evidence="1" key="1">
    <citation type="submission" date="2014-11" db="EMBL/GenBank/DDBJ databases">
        <authorList>
            <person name="Amaro Gonzalez C."/>
        </authorList>
    </citation>
    <scope>NUCLEOTIDE SEQUENCE</scope>
</reference>
<sequence>MACYRNWFLLSLKSIFLLNVSKIKELRSARLWCLLVVLIHIQYQKVRTDSNKTRCSHTNCRNVHVAPSASLGNCLYLE</sequence>
<accession>A0A0E9U566</accession>
<reference evidence="1" key="2">
    <citation type="journal article" date="2015" name="Fish Shellfish Immunol.">
        <title>Early steps in the European eel (Anguilla anguilla)-Vibrio vulnificus interaction in the gills: Role of the RtxA13 toxin.</title>
        <authorList>
            <person name="Callol A."/>
            <person name="Pajuelo D."/>
            <person name="Ebbesson L."/>
            <person name="Teles M."/>
            <person name="MacKenzie S."/>
            <person name="Amaro C."/>
        </authorList>
    </citation>
    <scope>NUCLEOTIDE SEQUENCE</scope>
</reference>
<dbReference type="EMBL" id="GBXM01048292">
    <property type="protein sequence ID" value="JAH60285.1"/>
    <property type="molecule type" value="Transcribed_RNA"/>
</dbReference>
<protein>
    <submittedName>
        <fullName evidence="1">Uncharacterized protein</fullName>
    </submittedName>
</protein>
<organism evidence="1">
    <name type="scientific">Anguilla anguilla</name>
    <name type="common">European freshwater eel</name>
    <name type="synonym">Muraena anguilla</name>
    <dbReference type="NCBI Taxonomy" id="7936"/>
    <lineage>
        <taxon>Eukaryota</taxon>
        <taxon>Metazoa</taxon>
        <taxon>Chordata</taxon>
        <taxon>Craniata</taxon>
        <taxon>Vertebrata</taxon>
        <taxon>Euteleostomi</taxon>
        <taxon>Actinopterygii</taxon>
        <taxon>Neopterygii</taxon>
        <taxon>Teleostei</taxon>
        <taxon>Anguilliformes</taxon>
        <taxon>Anguillidae</taxon>
        <taxon>Anguilla</taxon>
    </lineage>
</organism>
<name>A0A0E9U566_ANGAN</name>
<dbReference type="AlphaFoldDB" id="A0A0E9U566"/>